<dbReference type="PANTHER" id="PTHR21645:SF21">
    <property type="entry name" value="GLYCOSYLTRANSFERASE FAMILY 92 PROTEIN"/>
    <property type="match status" value="1"/>
</dbReference>
<evidence type="ECO:0000256" key="2">
    <source>
        <dbReference type="ARBA" id="ARBA00007647"/>
    </source>
</evidence>
<gene>
    <name evidence="9" type="primary">Cnig_chr_V.g20925</name>
    <name evidence="9" type="ORF">B9Z55_020925</name>
</gene>
<evidence type="ECO:0000256" key="1">
    <source>
        <dbReference type="ARBA" id="ARBA00004167"/>
    </source>
</evidence>
<evidence type="ECO:0000256" key="6">
    <source>
        <dbReference type="ARBA" id="ARBA00022989"/>
    </source>
</evidence>
<dbReference type="PANTHER" id="PTHR21645">
    <property type="entry name" value="GLYCOSYLTRANSFERASE FAMILY 92 PROTEIN"/>
    <property type="match status" value="1"/>
</dbReference>
<keyword evidence="7" id="KW-0472">Membrane</keyword>
<evidence type="ECO:0000313" key="10">
    <source>
        <dbReference type="Proteomes" id="UP000230233"/>
    </source>
</evidence>
<dbReference type="AlphaFoldDB" id="A0A2G5TPQ8"/>
<evidence type="ECO:0000313" key="9">
    <source>
        <dbReference type="EMBL" id="PIC29289.1"/>
    </source>
</evidence>
<comment type="caution">
    <text evidence="9">The sequence shown here is derived from an EMBL/GenBank/DDBJ whole genome shotgun (WGS) entry which is preliminary data.</text>
</comment>
<sequence length="514" mass="59888">MKNNFRRLRVILFFSTITLTFYIIFTLKISSENYVRISTTTTTEVPLKPGLLIDPEHSETRKLPVSHVFIVSAYYYPTSKSLGENAIALNMVVDCKSHNVDNATYSVMGSNDTHRELSKAPSQIEGVPSCRYTTAMARTNTVANLTKLEMESEGVTVEIPFKVARYTSPKPVVICISPQFVAEQWQIFMMQVHVAHRFYAHLHIYLTSIIESYFHLMREYERRGYLTIDFWLRMKFAKSETPFFEPNGHVEWRNQAGAQIDCLLQYKEAAEYIAFFDMDDILFPKNYQTYLEEFSAEWLVDPTSNSIYYGRREHEFVKAETLSEFNFKDLVSSLRSSPTVKRGKVVVRPDRYNSTWIHYSWHDLNRREILSPNLVHVQRPLQKNGSNKITETWKMEFGAFNETIKQEDIEAIEEDMKLMKELPNISKISQKLPKSDFYLPIVFDCYYKAFYGAAFDNKPGGFGCPNADLCELPQREEYRCVHSDANYFSGPHMEPLTFHFANNSFWSWSIGCYQ</sequence>
<evidence type="ECO:0000256" key="4">
    <source>
        <dbReference type="ARBA" id="ARBA00022679"/>
    </source>
</evidence>
<dbReference type="Pfam" id="PF01697">
    <property type="entry name" value="Glyco_transf_92"/>
    <property type="match status" value="1"/>
</dbReference>
<dbReference type="GO" id="GO:0016757">
    <property type="term" value="F:glycosyltransferase activity"/>
    <property type="evidence" value="ECO:0007669"/>
    <property type="project" value="UniProtKB-UniRule"/>
</dbReference>
<dbReference type="InterPro" id="IPR052012">
    <property type="entry name" value="GTase_92"/>
</dbReference>
<evidence type="ECO:0000256" key="3">
    <source>
        <dbReference type="ARBA" id="ARBA00022676"/>
    </source>
</evidence>
<organism evidence="9 10">
    <name type="scientific">Caenorhabditis nigoni</name>
    <dbReference type="NCBI Taxonomy" id="1611254"/>
    <lineage>
        <taxon>Eukaryota</taxon>
        <taxon>Metazoa</taxon>
        <taxon>Ecdysozoa</taxon>
        <taxon>Nematoda</taxon>
        <taxon>Chromadorea</taxon>
        <taxon>Rhabditida</taxon>
        <taxon>Rhabditina</taxon>
        <taxon>Rhabditomorpha</taxon>
        <taxon>Rhabditoidea</taxon>
        <taxon>Rhabditidae</taxon>
        <taxon>Peloderinae</taxon>
        <taxon>Caenorhabditis</taxon>
    </lineage>
</organism>
<keyword evidence="6" id="KW-1133">Transmembrane helix</keyword>
<dbReference type="InterPro" id="IPR008166">
    <property type="entry name" value="Glyco_transf_92"/>
</dbReference>
<evidence type="ECO:0000256" key="5">
    <source>
        <dbReference type="ARBA" id="ARBA00022692"/>
    </source>
</evidence>
<evidence type="ECO:0000256" key="8">
    <source>
        <dbReference type="RuleBase" id="RU366017"/>
    </source>
</evidence>
<name>A0A2G5TPQ8_9PELO</name>
<reference evidence="10" key="1">
    <citation type="submission" date="2017-10" db="EMBL/GenBank/DDBJ databases">
        <title>Rapid genome shrinkage in a self-fertile nematode reveals novel sperm competition proteins.</title>
        <authorList>
            <person name="Yin D."/>
            <person name="Schwarz E.M."/>
            <person name="Thomas C.G."/>
            <person name="Felde R.L."/>
            <person name="Korf I.F."/>
            <person name="Cutter A.D."/>
            <person name="Schartner C.M."/>
            <person name="Ralston E.J."/>
            <person name="Meyer B.J."/>
            <person name="Haag E.S."/>
        </authorList>
    </citation>
    <scope>NUCLEOTIDE SEQUENCE [LARGE SCALE GENOMIC DNA]</scope>
    <source>
        <strain evidence="10">JU1422</strain>
    </source>
</reference>
<dbReference type="Proteomes" id="UP000230233">
    <property type="component" value="Chromosome V"/>
</dbReference>
<accession>A0A2G5TPQ8</accession>
<protein>
    <recommendedName>
        <fullName evidence="8">Glycosyltransferase family 92 protein</fullName>
        <ecNumber evidence="8">2.4.1.-</ecNumber>
    </recommendedName>
</protein>
<comment type="similarity">
    <text evidence="2 8">Belongs to the glycosyltransferase 92 family.</text>
</comment>
<keyword evidence="4 8" id="KW-0808">Transferase</keyword>
<dbReference type="EMBL" id="PDUG01000005">
    <property type="protein sequence ID" value="PIC29289.1"/>
    <property type="molecule type" value="Genomic_DNA"/>
</dbReference>
<dbReference type="OrthoDB" id="5809216at2759"/>
<dbReference type="EC" id="2.4.1.-" evidence="8"/>
<dbReference type="STRING" id="1611254.A0A2G5TPQ8"/>
<proteinExistence type="inferred from homology"/>
<comment type="subcellular location">
    <subcellularLocation>
        <location evidence="1">Membrane</location>
        <topology evidence="1">Single-pass membrane protein</topology>
    </subcellularLocation>
</comment>
<evidence type="ECO:0000256" key="7">
    <source>
        <dbReference type="ARBA" id="ARBA00023136"/>
    </source>
</evidence>
<keyword evidence="10" id="KW-1185">Reference proteome</keyword>
<dbReference type="GO" id="GO:0016020">
    <property type="term" value="C:membrane"/>
    <property type="evidence" value="ECO:0007669"/>
    <property type="project" value="UniProtKB-SubCell"/>
</dbReference>
<keyword evidence="5" id="KW-0812">Transmembrane</keyword>
<keyword evidence="3 8" id="KW-0328">Glycosyltransferase</keyword>